<dbReference type="PROSITE" id="PS00237">
    <property type="entry name" value="G_PROTEIN_RECEP_F1_1"/>
    <property type="match status" value="1"/>
</dbReference>
<feature type="transmembrane region" description="Helical" evidence="10">
    <location>
        <begin position="58"/>
        <end position="76"/>
    </location>
</feature>
<dbReference type="PANTHER" id="PTHR24243:SF224">
    <property type="entry name" value="G-PROTEIN COUPLED RECEPTOR 19-RELATED"/>
    <property type="match status" value="1"/>
</dbReference>
<feature type="transmembrane region" description="Helical" evidence="10">
    <location>
        <begin position="96"/>
        <end position="116"/>
    </location>
</feature>
<dbReference type="Gene3D" id="1.20.1070.10">
    <property type="entry name" value="Rhodopsin 7-helix transmembrane proteins"/>
    <property type="match status" value="2"/>
</dbReference>
<name>A0ABD3XP05_SINWO</name>
<comment type="similarity">
    <text evidence="8">Belongs to the G-protein coupled receptor 1 family.</text>
</comment>
<evidence type="ECO:0000256" key="4">
    <source>
        <dbReference type="ARBA" id="ARBA00023040"/>
    </source>
</evidence>
<feature type="domain" description="G-protein coupled receptors family 1 profile" evidence="11">
    <location>
        <begin position="38"/>
        <end position="461"/>
    </location>
</feature>
<feature type="transmembrane region" description="Helical" evidence="10">
    <location>
        <begin position="20"/>
        <end position="46"/>
    </location>
</feature>
<feature type="region of interest" description="Disordered" evidence="9">
    <location>
        <begin position="299"/>
        <end position="369"/>
    </location>
</feature>
<evidence type="ECO:0000313" key="12">
    <source>
        <dbReference type="EMBL" id="KAL3887972.1"/>
    </source>
</evidence>
<dbReference type="EMBL" id="JBJQND010000001">
    <property type="protein sequence ID" value="KAL3887972.1"/>
    <property type="molecule type" value="Genomic_DNA"/>
</dbReference>
<reference evidence="12 13" key="1">
    <citation type="submission" date="2024-11" db="EMBL/GenBank/DDBJ databases">
        <title>Chromosome-level genome assembly of the freshwater bivalve Anodonta woodiana.</title>
        <authorList>
            <person name="Chen X."/>
        </authorList>
    </citation>
    <scope>NUCLEOTIDE SEQUENCE [LARGE SCALE GENOMIC DNA]</scope>
    <source>
        <strain evidence="12">MN2024</strain>
        <tissue evidence="12">Gills</tissue>
    </source>
</reference>
<dbReference type="Pfam" id="PF00001">
    <property type="entry name" value="7tm_1"/>
    <property type="match status" value="1"/>
</dbReference>
<comment type="caution">
    <text evidence="12">The sequence shown here is derived from an EMBL/GenBank/DDBJ whole genome shotgun (WGS) entry which is preliminary data.</text>
</comment>
<comment type="subcellular location">
    <subcellularLocation>
        <location evidence="1">Membrane</location>
        <topology evidence="1">Multi-pass membrane protein</topology>
    </subcellularLocation>
</comment>
<dbReference type="Proteomes" id="UP001634394">
    <property type="component" value="Unassembled WGS sequence"/>
</dbReference>
<evidence type="ECO:0000313" key="13">
    <source>
        <dbReference type="Proteomes" id="UP001634394"/>
    </source>
</evidence>
<dbReference type="AlphaFoldDB" id="A0ABD3XP05"/>
<evidence type="ECO:0000256" key="8">
    <source>
        <dbReference type="RuleBase" id="RU000688"/>
    </source>
</evidence>
<proteinExistence type="inferred from homology"/>
<dbReference type="PRINTS" id="PR00237">
    <property type="entry name" value="GPCRRHODOPSN"/>
</dbReference>
<evidence type="ECO:0000256" key="3">
    <source>
        <dbReference type="ARBA" id="ARBA00022989"/>
    </source>
</evidence>
<gene>
    <name evidence="12" type="ORF">ACJMK2_000357</name>
</gene>
<feature type="transmembrane region" description="Helical" evidence="10">
    <location>
        <begin position="438"/>
        <end position="464"/>
    </location>
</feature>
<evidence type="ECO:0000256" key="7">
    <source>
        <dbReference type="ARBA" id="ARBA00023224"/>
    </source>
</evidence>
<accession>A0ABD3XP05</accession>
<keyword evidence="4 8" id="KW-0297">G-protein coupled receptor</keyword>
<dbReference type="GO" id="GO:0004930">
    <property type="term" value="F:G protein-coupled receptor activity"/>
    <property type="evidence" value="ECO:0007669"/>
    <property type="project" value="UniProtKB-KW"/>
</dbReference>
<dbReference type="InterPro" id="IPR000276">
    <property type="entry name" value="GPCR_Rhodpsn"/>
</dbReference>
<keyword evidence="5 10" id="KW-0472">Membrane</keyword>
<evidence type="ECO:0000256" key="1">
    <source>
        <dbReference type="ARBA" id="ARBA00004141"/>
    </source>
</evidence>
<evidence type="ECO:0000256" key="6">
    <source>
        <dbReference type="ARBA" id="ARBA00023170"/>
    </source>
</evidence>
<evidence type="ECO:0000259" key="11">
    <source>
        <dbReference type="PROSITE" id="PS50262"/>
    </source>
</evidence>
<sequence length="500" mass="56110">MNNSSSPGLLQKLNDEKAVLLIPSMIFVGVLMCTGFFGNIVVCYFYGFKTKTTTTSCFIFGLAIFDLLSCTISMPIEIVDMRFFYMFPNITVCKVLTATNFVFTISSGLILIAIATERYRRICLPFRKQITIVQARLICFASTFIACFFSWPSLVLYTIVTVDVPVPGSTLIHGYDCTAVKEDSLKVYLNAFNIIQILLFIFSVVTLVVLYALVYRQLNRLKDFRRSTAGHDSLSSTPSAFLTTAVTSADKTNKIKDTHKHRGNNYVLNDANKSISQNSNSKMTGNFIRNVTSLTSGKKDMTQETSFVSERYPKLSEANSENKDESGKPITLEQITIQAQHDKEPDSLELGENDDTEIPDRTSGKFNTNSISRESGLNKLESVYSLNRKGSKDKTRVRYTTVMTVITVTFVVSFLPYLCLVAWRSLSADYDLNKMTDLQLIFFSIAIRSYFINSAINPIIYGFYNSQFREFVVSVCTACCGAKPNCERVSDTTDTQKTNT</sequence>
<feature type="transmembrane region" description="Helical" evidence="10">
    <location>
        <begin position="137"/>
        <end position="160"/>
    </location>
</feature>
<organism evidence="12 13">
    <name type="scientific">Sinanodonta woodiana</name>
    <name type="common">Chinese pond mussel</name>
    <name type="synonym">Anodonta woodiana</name>
    <dbReference type="NCBI Taxonomy" id="1069815"/>
    <lineage>
        <taxon>Eukaryota</taxon>
        <taxon>Metazoa</taxon>
        <taxon>Spiralia</taxon>
        <taxon>Lophotrochozoa</taxon>
        <taxon>Mollusca</taxon>
        <taxon>Bivalvia</taxon>
        <taxon>Autobranchia</taxon>
        <taxon>Heteroconchia</taxon>
        <taxon>Palaeoheterodonta</taxon>
        <taxon>Unionida</taxon>
        <taxon>Unionoidea</taxon>
        <taxon>Unionidae</taxon>
        <taxon>Unioninae</taxon>
        <taxon>Sinanodonta</taxon>
    </lineage>
</organism>
<keyword evidence="6 8" id="KW-0675">Receptor</keyword>
<dbReference type="GO" id="GO:0016020">
    <property type="term" value="C:membrane"/>
    <property type="evidence" value="ECO:0007669"/>
    <property type="project" value="UniProtKB-SubCell"/>
</dbReference>
<dbReference type="InterPro" id="IPR017452">
    <property type="entry name" value="GPCR_Rhodpsn_7TM"/>
</dbReference>
<keyword evidence="7 8" id="KW-0807">Transducer</keyword>
<keyword evidence="13" id="KW-1185">Reference proteome</keyword>
<feature type="compositionally biased region" description="Acidic residues" evidence="9">
    <location>
        <begin position="347"/>
        <end position="357"/>
    </location>
</feature>
<dbReference type="PANTHER" id="PTHR24243">
    <property type="entry name" value="G-PROTEIN COUPLED RECEPTOR"/>
    <property type="match status" value="1"/>
</dbReference>
<evidence type="ECO:0000256" key="2">
    <source>
        <dbReference type="ARBA" id="ARBA00022692"/>
    </source>
</evidence>
<dbReference type="CDD" id="cd00637">
    <property type="entry name" value="7tm_classA_rhodopsin-like"/>
    <property type="match status" value="1"/>
</dbReference>
<evidence type="ECO:0000256" key="10">
    <source>
        <dbReference type="SAM" id="Phobius"/>
    </source>
</evidence>
<dbReference type="PROSITE" id="PS50262">
    <property type="entry name" value="G_PROTEIN_RECEP_F1_2"/>
    <property type="match status" value="1"/>
</dbReference>
<keyword evidence="3 10" id="KW-1133">Transmembrane helix</keyword>
<protein>
    <recommendedName>
        <fullName evidence="11">G-protein coupled receptors family 1 profile domain-containing protein</fullName>
    </recommendedName>
</protein>
<evidence type="ECO:0000256" key="5">
    <source>
        <dbReference type="ARBA" id="ARBA00023136"/>
    </source>
</evidence>
<keyword evidence="2 8" id="KW-0812">Transmembrane</keyword>
<feature type="transmembrane region" description="Helical" evidence="10">
    <location>
        <begin position="397"/>
        <end position="418"/>
    </location>
</feature>
<feature type="transmembrane region" description="Helical" evidence="10">
    <location>
        <begin position="194"/>
        <end position="215"/>
    </location>
</feature>
<evidence type="ECO:0000256" key="9">
    <source>
        <dbReference type="SAM" id="MobiDB-lite"/>
    </source>
</evidence>
<dbReference type="SUPFAM" id="SSF81321">
    <property type="entry name" value="Family A G protein-coupled receptor-like"/>
    <property type="match status" value="1"/>
</dbReference>